<evidence type="ECO:0000256" key="1">
    <source>
        <dbReference type="ARBA" id="ARBA00009998"/>
    </source>
</evidence>
<dbReference type="NCBIfam" id="TIGR01280">
    <property type="entry name" value="xseB"/>
    <property type="match status" value="1"/>
</dbReference>
<keyword evidence="2 6" id="KW-0963">Cytoplasm</keyword>
<evidence type="ECO:0000256" key="4">
    <source>
        <dbReference type="ARBA" id="ARBA00022801"/>
    </source>
</evidence>
<comment type="catalytic activity">
    <reaction evidence="6">
        <text>Exonucleolytic cleavage in either 5'- to 3'- or 3'- to 5'-direction to yield nucleoside 5'-phosphates.</text>
        <dbReference type="EC" id="3.1.11.6"/>
    </reaction>
</comment>
<dbReference type="eggNOG" id="COG1722">
    <property type="taxonomic scope" value="Bacteria"/>
</dbReference>
<evidence type="ECO:0000256" key="3">
    <source>
        <dbReference type="ARBA" id="ARBA00022722"/>
    </source>
</evidence>
<dbReference type="Gene3D" id="1.10.287.1040">
    <property type="entry name" value="Exonuclease VII, small subunit"/>
    <property type="match status" value="1"/>
</dbReference>
<comment type="caution">
    <text evidence="8">The sequence shown here is derived from an EMBL/GenBank/DDBJ whole genome shotgun (WGS) entry which is preliminary data.</text>
</comment>
<evidence type="ECO:0000256" key="7">
    <source>
        <dbReference type="SAM" id="Coils"/>
    </source>
</evidence>
<comment type="subcellular location">
    <subcellularLocation>
        <location evidence="6">Cytoplasm</location>
    </subcellularLocation>
</comment>
<keyword evidence="5 6" id="KW-0269">Exonuclease</keyword>
<accession>F1T5B9</accession>
<dbReference type="PANTHER" id="PTHR34137">
    <property type="entry name" value="EXODEOXYRIBONUCLEASE 7 SMALL SUBUNIT"/>
    <property type="match status" value="1"/>
</dbReference>
<comment type="function">
    <text evidence="6">Bidirectionally degrades single-stranded DNA into large acid-insoluble oligonucleotides, which are then degraded further into small acid-soluble oligonucleotides.</text>
</comment>
<dbReference type="PANTHER" id="PTHR34137:SF1">
    <property type="entry name" value="EXODEOXYRIBONUCLEASE 7 SMALL SUBUNIT"/>
    <property type="match status" value="1"/>
</dbReference>
<dbReference type="InterPro" id="IPR003761">
    <property type="entry name" value="Exonuc_VII_S"/>
</dbReference>
<reference evidence="8 9" key="1">
    <citation type="submission" date="2011-02" db="EMBL/GenBank/DDBJ databases">
        <authorList>
            <person name="Muzny D."/>
            <person name="Qin X."/>
            <person name="Buhay C."/>
            <person name="Dugan-Rocha S."/>
            <person name="Ding Y."/>
            <person name="Chen G."/>
            <person name="Hawes A."/>
            <person name="Holder M."/>
            <person name="Jhangiani S."/>
            <person name="Johnson A."/>
            <person name="Khan Z."/>
            <person name="Li Z."/>
            <person name="Liu W."/>
            <person name="Liu X."/>
            <person name="Perez L."/>
            <person name="Shen H."/>
            <person name="Wang Q."/>
            <person name="Watt J."/>
            <person name="Xi L."/>
            <person name="Xin Y."/>
            <person name="Zhou J."/>
            <person name="Deng J."/>
            <person name="Jiang H."/>
            <person name="Liu Y."/>
            <person name="Qu J."/>
            <person name="Song X.-Z."/>
            <person name="Zhang L."/>
            <person name="Villasana D."/>
            <person name="Johnson A."/>
            <person name="Liu J."/>
            <person name="Liyanage D."/>
            <person name="Lorensuhewa L."/>
            <person name="Robinson T."/>
            <person name="Song A."/>
            <person name="Song B.-B."/>
            <person name="Dinh H."/>
            <person name="Thornton R."/>
            <person name="Coyle M."/>
            <person name="Francisco L."/>
            <person name="Jackson L."/>
            <person name="Javaid M."/>
            <person name="Korchina V."/>
            <person name="Kovar C."/>
            <person name="Mata R."/>
            <person name="Mathew T."/>
            <person name="Ngo R."/>
            <person name="Nguyen L."/>
            <person name="Nguyen N."/>
            <person name="Okwuonu G."/>
            <person name="Ongeri F."/>
            <person name="Pham C."/>
            <person name="Simmons D."/>
            <person name="Wilczek-Boney K."/>
            <person name="Hale W."/>
            <person name="Jakkamsetti A."/>
            <person name="Pham P."/>
            <person name="Ruth R."/>
            <person name="San Lucas F."/>
            <person name="Warren J."/>
            <person name="Zhang J."/>
            <person name="Zhao Z."/>
            <person name="Zhou C."/>
            <person name="Zhu D."/>
            <person name="Lee S."/>
            <person name="Bess C."/>
            <person name="Blankenburg K."/>
            <person name="Forbes L."/>
            <person name="Fu Q."/>
            <person name="Gubbala S."/>
            <person name="Hirani K."/>
            <person name="Jayaseelan J.C."/>
            <person name="Lara F."/>
            <person name="Munidasa M."/>
            <person name="Palculict T."/>
            <person name="Patil S."/>
            <person name="Pu L.-L."/>
            <person name="Saada N."/>
            <person name="Tang L."/>
            <person name="Weissenberger G."/>
            <person name="Zhu Y."/>
            <person name="Hemphill L."/>
            <person name="Shang Y."/>
            <person name="Youmans B."/>
            <person name="Ayvaz T."/>
            <person name="Ross M."/>
            <person name="Santibanez J."/>
            <person name="Aqrawi P."/>
            <person name="Gross S."/>
            <person name="Joshi V."/>
            <person name="Fowler G."/>
            <person name="Nazareth L."/>
            <person name="Reid J."/>
            <person name="Worley K."/>
            <person name="Petrosino J."/>
            <person name="Highlander S."/>
            <person name="Gibbs R."/>
        </authorList>
    </citation>
    <scope>NUCLEOTIDE SEQUENCE [LARGE SCALE GENOMIC DNA]</scope>
    <source>
        <strain evidence="8 9">DSM 15829</strain>
    </source>
</reference>
<evidence type="ECO:0000256" key="2">
    <source>
        <dbReference type="ARBA" id="ARBA00022490"/>
    </source>
</evidence>
<keyword evidence="9" id="KW-1185">Reference proteome</keyword>
<keyword evidence="7" id="KW-0175">Coiled coil</keyword>
<protein>
    <recommendedName>
        <fullName evidence="6">Exodeoxyribonuclease 7 small subunit</fullName>
        <ecNumber evidence="6">3.1.11.6</ecNumber>
    </recommendedName>
    <alternativeName>
        <fullName evidence="6">Exodeoxyribonuclease VII small subunit</fullName>
        <shortName evidence="6">Exonuclease VII small subunit</shortName>
    </alternativeName>
</protein>
<keyword evidence="3 6" id="KW-0540">Nuclease</keyword>
<proteinExistence type="inferred from homology"/>
<evidence type="ECO:0000313" key="9">
    <source>
        <dbReference type="Proteomes" id="UP000005947"/>
    </source>
</evidence>
<evidence type="ECO:0000256" key="6">
    <source>
        <dbReference type="HAMAP-Rule" id="MF_00337"/>
    </source>
</evidence>
<comment type="subunit">
    <text evidence="6">Heterooligomer composed of large and small subunits.</text>
</comment>
<name>F1T5B9_9ACTN</name>
<dbReference type="OrthoDB" id="3186455at2"/>
<organism evidence="8 9">
    <name type="scientific">Fannyhessea vaginae DSM 15829</name>
    <dbReference type="NCBI Taxonomy" id="525256"/>
    <lineage>
        <taxon>Bacteria</taxon>
        <taxon>Bacillati</taxon>
        <taxon>Actinomycetota</taxon>
        <taxon>Coriobacteriia</taxon>
        <taxon>Coriobacteriales</taxon>
        <taxon>Atopobiaceae</taxon>
        <taxon>Fannyhessea</taxon>
    </lineage>
</organism>
<sequence>MSTSENFVFAQEKGSVMSNQEEKSAVSQAQDVEAMSFKEASIELERIVRSLESGDLELEASLENYSRGVELLKSLRQRLEHAEQKVQVLVDASSESLETSDTCAAPSVAYIDE</sequence>
<gene>
    <name evidence="6 8" type="primary">xseB</name>
    <name evidence="8" type="ORF">HMPREF0091_10797</name>
</gene>
<dbReference type="GO" id="GO:0006308">
    <property type="term" value="P:DNA catabolic process"/>
    <property type="evidence" value="ECO:0007669"/>
    <property type="project" value="UniProtKB-UniRule"/>
</dbReference>
<dbReference type="Proteomes" id="UP000005947">
    <property type="component" value="Unassembled WGS sequence"/>
</dbReference>
<keyword evidence="4 6" id="KW-0378">Hydrolase</keyword>
<dbReference type="AlphaFoldDB" id="F1T5B9"/>
<evidence type="ECO:0000256" key="5">
    <source>
        <dbReference type="ARBA" id="ARBA00022839"/>
    </source>
</evidence>
<dbReference type="GO" id="GO:0005829">
    <property type="term" value="C:cytosol"/>
    <property type="evidence" value="ECO:0007669"/>
    <property type="project" value="TreeGrafter"/>
</dbReference>
<dbReference type="HAMAP" id="MF_00337">
    <property type="entry name" value="Exonuc_7_S"/>
    <property type="match status" value="1"/>
</dbReference>
<comment type="similarity">
    <text evidence="1 6">Belongs to the XseB family.</text>
</comment>
<evidence type="ECO:0000313" key="8">
    <source>
        <dbReference type="EMBL" id="EGF23850.1"/>
    </source>
</evidence>
<dbReference type="EMBL" id="ACGK02000001">
    <property type="protein sequence ID" value="EGF23850.1"/>
    <property type="molecule type" value="Genomic_DNA"/>
</dbReference>
<dbReference type="GO" id="GO:0008855">
    <property type="term" value="F:exodeoxyribonuclease VII activity"/>
    <property type="evidence" value="ECO:0007669"/>
    <property type="project" value="UniProtKB-UniRule"/>
</dbReference>
<dbReference type="InterPro" id="IPR037004">
    <property type="entry name" value="Exonuc_VII_ssu_sf"/>
</dbReference>
<feature type="coiled-coil region" evidence="7">
    <location>
        <begin position="65"/>
        <end position="92"/>
    </location>
</feature>
<dbReference type="Pfam" id="PF02609">
    <property type="entry name" value="Exonuc_VII_S"/>
    <property type="match status" value="1"/>
</dbReference>
<dbReference type="SUPFAM" id="SSF116842">
    <property type="entry name" value="XseB-like"/>
    <property type="match status" value="1"/>
</dbReference>
<dbReference type="EC" id="3.1.11.6" evidence="6"/>
<dbReference type="GO" id="GO:0009318">
    <property type="term" value="C:exodeoxyribonuclease VII complex"/>
    <property type="evidence" value="ECO:0007669"/>
    <property type="project" value="UniProtKB-UniRule"/>
</dbReference>